<sequence length="292" mass="30054">MKPTLALLVILAAAQSALALNAPHIRIRQDTNATSGLVCQGASVVSNTTFVAGAATLEIAKFSCAPVSPFIQAHGGGLLGWLGGLLGWLFPFPLPVHKPKPTTVTKVSTATKTATVVSTATAVTTATATETATETETETATETETETATSATTVVESTTDTATVTVTQTASPPTSTATDVCGEICTTVCGESGQLPPDSEDCATLVDSITILNGQIPPTFTVEPDHVQTITFGTCRFFFENVGPEPLEYCWLSLAQTASASASACFPPTQPVMSEGLCIASDALWEVGVAHS</sequence>
<gene>
    <name evidence="2" type="ORF">PYCCODRAFT_1426585</name>
</gene>
<dbReference type="STRING" id="1353009.A0A1Y2III7"/>
<dbReference type="AlphaFoldDB" id="A0A1Y2III7"/>
<organism evidence="2 3">
    <name type="scientific">Trametes coccinea (strain BRFM310)</name>
    <name type="common">Pycnoporus coccineus</name>
    <dbReference type="NCBI Taxonomy" id="1353009"/>
    <lineage>
        <taxon>Eukaryota</taxon>
        <taxon>Fungi</taxon>
        <taxon>Dikarya</taxon>
        <taxon>Basidiomycota</taxon>
        <taxon>Agaricomycotina</taxon>
        <taxon>Agaricomycetes</taxon>
        <taxon>Polyporales</taxon>
        <taxon>Polyporaceae</taxon>
        <taxon>Trametes</taxon>
    </lineage>
</organism>
<evidence type="ECO:0000313" key="3">
    <source>
        <dbReference type="Proteomes" id="UP000193067"/>
    </source>
</evidence>
<evidence type="ECO:0000313" key="2">
    <source>
        <dbReference type="EMBL" id="OSD00333.1"/>
    </source>
</evidence>
<feature type="chain" id="PRO_5012327583" evidence="1">
    <location>
        <begin position="20"/>
        <end position="292"/>
    </location>
</feature>
<protein>
    <submittedName>
        <fullName evidence="2">Uncharacterized protein</fullName>
    </submittedName>
</protein>
<dbReference type="Proteomes" id="UP000193067">
    <property type="component" value="Unassembled WGS sequence"/>
</dbReference>
<keyword evidence="1" id="KW-0732">Signal</keyword>
<dbReference type="OrthoDB" id="3249523at2759"/>
<name>A0A1Y2III7_TRAC3</name>
<proteinExistence type="predicted"/>
<keyword evidence="3" id="KW-1185">Reference proteome</keyword>
<evidence type="ECO:0000256" key="1">
    <source>
        <dbReference type="SAM" id="SignalP"/>
    </source>
</evidence>
<feature type="signal peptide" evidence="1">
    <location>
        <begin position="1"/>
        <end position="19"/>
    </location>
</feature>
<accession>A0A1Y2III7</accession>
<reference evidence="2 3" key="1">
    <citation type="journal article" date="2015" name="Biotechnol. Biofuels">
        <title>Enhanced degradation of softwood versus hardwood by the white-rot fungus Pycnoporus coccineus.</title>
        <authorList>
            <person name="Couturier M."/>
            <person name="Navarro D."/>
            <person name="Chevret D."/>
            <person name="Henrissat B."/>
            <person name="Piumi F."/>
            <person name="Ruiz-Duenas F.J."/>
            <person name="Martinez A.T."/>
            <person name="Grigoriev I.V."/>
            <person name="Riley R."/>
            <person name="Lipzen A."/>
            <person name="Berrin J.G."/>
            <person name="Master E.R."/>
            <person name="Rosso M.N."/>
        </authorList>
    </citation>
    <scope>NUCLEOTIDE SEQUENCE [LARGE SCALE GENOMIC DNA]</scope>
    <source>
        <strain evidence="2 3">BRFM310</strain>
    </source>
</reference>
<dbReference type="EMBL" id="KZ084119">
    <property type="protein sequence ID" value="OSD00333.1"/>
    <property type="molecule type" value="Genomic_DNA"/>
</dbReference>